<feature type="region of interest" description="Disordered" evidence="1">
    <location>
        <begin position="1"/>
        <end position="59"/>
    </location>
</feature>
<evidence type="ECO:0000313" key="2">
    <source>
        <dbReference type="EMBL" id="KAF1756609.1"/>
    </source>
</evidence>
<dbReference type="Proteomes" id="UP000483820">
    <property type="component" value="Chromosome IV"/>
</dbReference>
<gene>
    <name evidence="2" type="ORF">GCK72_013062</name>
</gene>
<dbReference type="EMBL" id="WUAV01000004">
    <property type="protein sequence ID" value="KAF1756609.1"/>
    <property type="molecule type" value="Genomic_DNA"/>
</dbReference>
<name>A0A6A5GQ62_CAERE</name>
<dbReference type="AlphaFoldDB" id="A0A6A5GQ62"/>
<dbReference type="CTD" id="78775706"/>
<dbReference type="GeneID" id="78775706"/>
<sequence length="137" mass="15634">MSTKRQATKSSPAVESLPDEDDDFPQPPKKSNNKSYNPRTWMENQARQASFPSPTEGELKPATLFKGLDPFVIHVCAECRSFNSKRDTQELAPGMIQLPLALCVICRAHFVQSRSRKFYDYDIVLLKKKLENDQQSK</sequence>
<comment type="caution">
    <text evidence="2">The sequence shown here is derived from an EMBL/GenBank/DDBJ whole genome shotgun (WGS) entry which is preliminary data.</text>
</comment>
<reference evidence="2 3" key="1">
    <citation type="submission" date="2019-12" db="EMBL/GenBank/DDBJ databases">
        <title>Chromosome-level assembly of the Caenorhabditis remanei genome.</title>
        <authorList>
            <person name="Teterina A.A."/>
            <person name="Willis J.H."/>
            <person name="Phillips P.C."/>
        </authorList>
    </citation>
    <scope>NUCLEOTIDE SEQUENCE [LARGE SCALE GENOMIC DNA]</scope>
    <source>
        <strain evidence="2 3">PX506</strain>
        <tissue evidence="2">Whole organism</tissue>
    </source>
</reference>
<evidence type="ECO:0000256" key="1">
    <source>
        <dbReference type="SAM" id="MobiDB-lite"/>
    </source>
</evidence>
<accession>A0A6A5GQ62</accession>
<feature type="compositionally biased region" description="Polar residues" evidence="1">
    <location>
        <begin position="29"/>
        <end position="53"/>
    </location>
</feature>
<dbReference type="RefSeq" id="XP_053584388.1">
    <property type="nucleotide sequence ID" value="XM_053729616.1"/>
</dbReference>
<evidence type="ECO:0000313" key="3">
    <source>
        <dbReference type="Proteomes" id="UP000483820"/>
    </source>
</evidence>
<protein>
    <submittedName>
        <fullName evidence="2">Uncharacterized protein</fullName>
    </submittedName>
</protein>
<dbReference type="KEGG" id="crq:GCK72_013062"/>
<proteinExistence type="predicted"/>
<organism evidence="2 3">
    <name type="scientific">Caenorhabditis remanei</name>
    <name type="common">Caenorhabditis vulgaris</name>
    <dbReference type="NCBI Taxonomy" id="31234"/>
    <lineage>
        <taxon>Eukaryota</taxon>
        <taxon>Metazoa</taxon>
        <taxon>Ecdysozoa</taxon>
        <taxon>Nematoda</taxon>
        <taxon>Chromadorea</taxon>
        <taxon>Rhabditida</taxon>
        <taxon>Rhabditina</taxon>
        <taxon>Rhabditomorpha</taxon>
        <taxon>Rhabditoidea</taxon>
        <taxon>Rhabditidae</taxon>
        <taxon>Peloderinae</taxon>
        <taxon>Caenorhabditis</taxon>
    </lineage>
</organism>
<feature type="compositionally biased region" description="Polar residues" evidence="1">
    <location>
        <begin position="1"/>
        <end position="13"/>
    </location>
</feature>